<feature type="domain" description="FAD/NAD(P)-binding" evidence="6">
    <location>
        <begin position="34"/>
        <end position="334"/>
    </location>
</feature>
<keyword evidence="3" id="KW-0285">Flavoprotein</keyword>
<dbReference type="PANTHER" id="PTHR42913:SF3">
    <property type="entry name" value="64 KDA MITOCHONDRIAL NADH DEHYDROGENASE (EUROFUNG)"/>
    <property type="match status" value="1"/>
</dbReference>
<keyword evidence="5 7" id="KW-0560">Oxidoreductase</keyword>
<dbReference type="EC" id="1.6.99.3" evidence="7"/>
<evidence type="ECO:0000313" key="7">
    <source>
        <dbReference type="EMBL" id="KGG21773.1"/>
    </source>
</evidence>
<name>A0A0A2C618_PROMR</name>
<evidence type="ECO:0000256" key="4">
    <source>
        <dbReference type="ARBA" id="ARBA00022827"/>
    </source>
</evidence>
<dbReference type="Gene3D" id="3.50.50.100">
    <property type="match status" value="1"/>
</dbReference>
<sequence>MSFECRISQSLFRVFEIILDPVPMDLNNLKSDPIVVVGGGFGGLSTVQALLARSNGIPIILIDQSPRFLFKPLLYELLSGELELWEVAPKYSALASELGFIFLEECVVEVNGLERKLITASGTEVKYSQLVISTGVTTDFSLLRDLKEYAYGFSSLNDLVRIQELIISINNSSNHSNPLIIAGAGPTGVELACKLSDLVNNRVEIYLVDKGNKILSKSKSFNREKAIEAIAERNIKIYLEHYIESINENTIELSTVETERNNSLKINYSGLLWTAGLSPCRLKFIDHLLDENKKIKVNKFLQIKEYQNIFFVGDIVFCQDDPFPSSAQVAMQQGFLTAQNIISLRKGNKLKSFQFEDLGEMLSLGIGNASITGYGVTLAGSLAFKIRYFAYLMRMPGFSLSLKSAGSRLLSKK</sequence>
<gene>
    <name evidence="7" type="ORF">EV03_0513</name>
</gene>
<dbReference type="PANTHER" id="PTHR42913">
    <property type="entry name" value="APOPTOSIS-INDUCING FACTOR 1"/>
    <property type="match status" value="1"/>
</dbReference>
<accession>A0A0A2C618</accession>
<comment type="similarity">
    <text evidence="2">Belongs to the NADH dehydrogenase family.</text>
</comment>
<dbReference type="InterPro" id="IPR051169">
    <property type="entry name" value="NADH-Q_oxidoreductase"/>
</dbReference>
<dbReference type="Proteomes" id="UP000030392">
    <property type="component" value="Unassembled WGS sequence"/>
</dbReference>
<comment type="caution">
    <text evidence="7">The sequence shown here is derived from an EMBL/GenBank/DDBJ whole genome shotgun (WGS) entry which is preliminary data.</text>
</comment>
<evidence type="ECO:0000256" key="2">
    <source>
        <dbReference type="ARBA" id="ARBA00005272"/>
    </source>
</evidence>
<evidence type="ECO:0000256" key="3">
    <source>
        <dbReference type="ARBA" id="ARBA00022630"/>
    </source>
</evidence>
<keyword evidence="4" id="KW-0274">FAD</keyword>
<evidence type="ECO:0000259" key="6">
    <source>
        <dbReference type="Pfam" id="PF07992"/>
    </source>
</evidence>
<dbReference type="GO" id="GO:0019646">
    <property type="term" value="P:aerobic electron transport chain"/>
    <property type="evidence" value="ECO:0007669"/>
    <property type="project" value="TreeGrafter"/>
</dbReference>
<dbReference type="Pfam" id="PF07992">
    <property type="entry name" value="Pyr_redox_2"/>
    <property type="match status" value="1"/>
</dbReference>
<dbReference type="GO" id="GO:0003955">
    <property type="term" value="F:NAD(P)H dehydrogenase (quinone) activity"/>
    <property type="evidence" value="ECO:0007669"/>
    <property type="project" value="TreeGrafter"/>
</dbReference>
<dbReference type="EMBL" id="JNAX01000005">
    <property type="protein sequence ID" value="KGG21773.1"/>
    <property type="molecule type" value="Genomic_DNA"/>
</dbReference>
<evidence type="ECO:0000256" key="5">
    <source>
        <dbReference type="ARBA" id="ARBA00023002"/>
    </source>
</evidence>
<protein>
    <submittedName>
        <fullName evidence="7">NADH dehydrogenase</fullName>
        <ecNumber evidence="7">1.6.99.3</ecNumber>
    </submittedName>
</protein>
<reference evidence="8" key="1">
    <citation type="journal article" date="2014" name="Sci. Data">
        <title>Genomes of diverse isolates of the marine cyanobacterium Prochlorococcus.</title>
        <authorList>
            <person name="Biller S."/>
            <person name="Berube P."/>
            <person name="Thompson J."/>
            <person name="Kelly L."/>
            <person name="Roggensack S."/>
            <person name="Awad L."/>
            <person name="Roache-Johnson K."/>
            <person name="Ding H."/>
            <person name="Giovannoni S.J."/>
            <person name="Moore L.R."/>
            <person name="Chisholm S.W."/>
        </authorList>
    </citation>
    <scope>NUCLEOTIDE SEQUENCE [LARGE SCALE GENOMIC DNA]</scope>
    <source>
        <strain evidence="8">PAC1</strain>
    </source>
</reference>
<evidence type="ECO:0000313" key="8">
    <source>
        <dbReference type="Proteomes" id="UP000030392"/>
    </source>
</evidence>
<dbReference type="SUPFAM" id="SSF51905">
    <property type="entry name" value="FAD/NAD(P)-binding domain"/>
    <property type="match status" value="2"/>
</dbReference>
<evidence type="ECO:0000256" key="1">
    <source>
        <dbReference type="ARBA" id="ARBA00001974"/>
    </source>
</evidence>
<dbReference type="InterPro" id="IPR023753">
    <property type="entry name" value="FAD/NAD-binding_dom"/>
</dbReference>
<comment type="cofactor">
    <cofactor evidence="1">
        <name>FAD</name>
        <dbReference type="ChEBI" id="CHEBI:57692"/>
    </cofactor>
</comment>
<proteinExistence type="inferred from homology"/>
<dbReference type="InterPro" id="IPR036188">
    <property type="entry name" value="FAD/NAD-bd_sf"/>
</dbReference>
<organism evidence="7 8">
    <name type="scientific">Prochlorococcus marinus str. PAC1</name>
    <dbReference type="NCBI Taxonomy" id="59924"/>
    <lineage>
        <taxon>Bacteria</taxon>
        <taxon>Bacillati</taxon>
        <taxon>Cyanobacteriota</taxon>
        <taxon>Cyanophyceae</taxon>
        <taxon>Synechococcales</taxon>
        <taxon>Prochlorococcaceae</taxon>
        <taxon>Prochlorococcus</taxon>
    </lineage>
</organism>
<dbReference type="AlphaFoldDB" id="A0A0A2C618"/>